<comment type="caution">
    <text evidence="1">The sequence shown here is derived from an EMBL/GenBank/DDBJ whole genome shotgun (WGS) entry which is preliminary data.</text>
</comment>
<dbReference type="Proteomes" id="UP000569951">
    <property type="component" value="Unassembled WGS sequence"/>
</dbReference>
<reference evidence="1 2" key="1">
    <citation type="submission" date="2020-08" db="EMBL/GenBank/DDBJ databases">
        <title>Genomic Encyclopedia of Type Strains, Phase IV (KMG-IV): sequencing the most valuable type-strain genomes for metagenomic binning, comparative biology and taxonomic classification.</title>
        <authorList>
            <person name="Goeker M."/>
        </authorList>
    </citation>
    <scope>NUCLEOTIDE SEQUENCE [LARGE SCALE GENOMIC DNA]</scope>
    <source>
        <strain evidence="1 2">DSM 21458</strain>
    </source>
</reference>
<organism evidence="1 2">
    <name type="scientific">Deinobacterium chartae</name>
    <dbReference type="NCBI Taxonomy" id="521158"/>
    <lineage>
        <taxon>Bacteria</taxon>
        <taxon>Thermotogati</taxon>
        <taxon>Deinococcota</taxon>
        <taxon>Deinococci</taxon>
        <taxon>Deinococcales</taxon>
        <taxon>Deinococcaceae</taxon>
        <taxon>Deinobacterium</taxon>
    </lineage>
</organism>
<evidence type="ECO:0000313" key="2">
    <source>
        <dbReference type="Proteomes" id="UP000569951"/>
    </source>
</evidence>
<protein>
    <recommendedName>
        <fullName evidence="3">BRO family, N-terminal domain</fullName>
    </recommendedName>
</protein>
<sequence>MNATLQLKLPILEENAVRVTPEGRLSVHDLLRAVEVPVPELAWTDLLRAHPGHTRGAVQYDFGEGPVPVLPKAAALRVLMVIDTPRAAKLRDWMSTTLLRLADGDVTLAAEIAERNPDPRRRRWLSARLDGLEARKTFMARVAEHGGSGAVFRQVSSISNRSVLGLDSTSFRALRGVRDTRDGMTREELARMTYLEIASAEALEASGARGNDQILEVHQRVAERERALWQGMFSQASD</sequence>
<dbReference type="NCBIfam" id="NF033622">
    <property type="entry name" value="repair_DdrC"/>
    <property type="match status" value="1"/>
</dbReference>
<dbReference type="EMBL" id="JACHHG010000003">
    <property type="protein sequence ID" value="MBB6097599.1"/>
    <property type="molecule type" value="Genomic_DNA"/>
</dbReference>
<name>A0A841HZG6_9DEIO</name>
<keyword evidence="2" id="KW-1185">Reference proteome</keyword>
<evidence type="ECO:0008006" key="3">
    <source>
        <dbReference type="Google" id="ProtNLM"/>
    </source>
</evidence>
<dbReference type="AlphaFoldDB" id="A0A841HZG6"/>
<accession>A0A841HZG6</accession>
<dbReference type="RefSeq" id="WP_343058216.1">
    <property type="nucleotide sequence ID" value="NZ_JACHHG010000003.1"/>
</dbReference>
<evidence type="ECO:0000313" key="1">
    <source>
        <dbReference type="EMBL" id="MBB6097599.1"/>
    </source>
</evidence>
<proteinExistence type="predicted"/>
<gene>
    <name evidence="1" type="ORF">HNR42_001016</name>
</gene>